<accession>A0AAD5KFK2</accession>
<keyword evidence="3" id="KW-1185">Reference proteome</keyword>
<dbReference type="EMBL" id="JAIXMP010000007">
    <property type="protein sequence ID" value="KAI9270521.1"/>
    <property type="molecule type" value="Genomic_DNA"/>
</dbReference>
<proteinExistence type="predicted"/>
<dbReference type="Proteomes" id="UP001209540">
    <property type="component" value="Unassembled WGS sequence"/>
</dbReference>
<dbReference type="AlphaFoldDB" id="A0AAD5KFK2"/>
<feature type="transmembrane region" description="Helical" evidence="1">
    <location>
        <begin position="25"/>
        <end position="46"/>
    </location>
</feature>
<reference evidence="2" key="2">
    <citation type="submission" date="2023-02" db="EMBL/GenBank/DDBJ databases">
        <authorList>
            <consortium name="DOE Joint Genome Institute"/>
            <person name="Mondo S.J."/>
            <person name="Chang Y."/>
            <person name="Wang Y."/>
            <person name="Ahrendt S."/>
            <person name="Andreopoulos W."/>
            <person name="Barry K."/>
            <person name="Beard J."/>
            <person name="Benny G.L."/>
            <person name="Blankenship S."/>
            <person name="Bonito G."/>
            <person name="Cuomo C."/>
            <person name="Desiro A."/>
            <person name="Gervers K.A."/>
            <person name="Hundley H."/>
            <person name="Kuo A."/>
            <person name="LaButti K."/>
            <person name="Lang B.F."/>
            <person name="Lipzen A."/>
            <person name="O'Donnell K."/>
            <person name="Pangilinan J."/>
            <person name="Reynolds N."/>
            <person name="Sandor L."/>
            <person name="Smith M.W."/>
            <person name="Tsang A."/>
            <person name="Grigoriev I.V."/>
            <person name="Stajich J.E."/>
            <person name="Spatafora J.W."/>
        </authorList>
    </citation>
    <scope>NUCLEOTIDE SEQUENCE</scope>
    <source>
        <strain evidence="2">RSA 2281</strain>
    </source>
</reference>
<organism evidence="2 3">
    <name type="scientific">Phascolomyces articulosus</name>
    <dbReference type="NCBI Taxonomy" id="60185"/>
    <lineage>
        <taxon>Eukaryota</taxon>
        <taxon>Fungi</taxon>
        <taxon>Fungi incertae sedis</taxon>
        <taxon>Mucoromycota</taxon>
        <taxon>Mucoromycotina</taxon>
        <taxon>Mucoromycetes</taxon>
        <taxon>Mucorales</taxon>
        <taxon>Lichtheimiaceae</taxon>
        <taxon>Phascolomyces</taxon>
    </lineage>
</organism>
<evidence type="ECO:0000313" key="2">
    <source>
        <dbReference type="EMBL" id="KAI9270521.1"/>
    </source>
</evidence>
<name>A0AAD5KFK2_9FUNG</name>
<protein>
    <submittedName>
        <fullName evidence="2">Uncharacterized protein</fullName>
    </submittedName>
</protein>
<sequence>MFGRNLRILAIIIMLLIDRQLDGGFWLRCIYSFFSNCYFGVFIAIYRLRYYSHTNRQVALTFFTSSIILKK</sequence>
<reference evidence="2" key="1">
    <citation type="journal article" date="2022" name="IScience">
        <title>Evolution of zygomycete secretomes and the origins of terrestrial fungal ecologies.</title>
        <authorList>
            <person name="Chang Y."/>
            <person name="Wang Y."/>
            <person name="Mondo S."/>
            <person name="Ahrendt S."/>
            <person name="Andreopoulos W."/>
            <person name="Barry K."/>
            <person name="Beard J."/>
            <person name="Benny G.L."/>
            <person name="Blankenship S."/>
            <person name="Bonito G."/>
            <person name="Cuomo C."/>
            <person name="Desiro A."/>
            <person name="Gervers K.A."/>
            <person name="Hundley H."/>
            <person name="Kuo A."/>
            <person name="LaButti K."/>
            <person name="Lang B.F."/>
            <person name="Lipzen A."/>
            <person name="O'Donnell K."/>
            <person name="Pangilinan J."/>
            <person name="Reynolds N."/>
            <person name="Sandor L."/>
            <person name="Smith M.E."/>
            <person name="Tsang A."/>
            <person name="Grigoriev I.V."/>
            <person name="Stajich J.E."/>
            <person name="Spatafora J.W."/>
        </authorList>
    </citation>
    <scope>NUCLEOTIDE SEQUENCE</scope>
    <source>
        <strain evidence="2">RSA 2281</strain>
    </source>
</reference>
<evidence type="ECO:0000313" key="3">
    <source>
        <dbReference type="Proteomes" id="UP001209540"/>
    </source>
</evidence>
<comment type="caution">
    <text evidence="2">The sequence shown here is derived from an EMBL/GenBank/DDBJ whole genome shotgun (WGS) entry which is preliminary data.</text>
</comment>
<keyword evidence="1" id="KW-0472">Membrane</keyword>
<gene>
    <name evidence="2" type="ORF">BDA99DRAFT_502002</name>
</gene>
<keyword evidence="1" id="KW-0812">Transmembrane</keyword>
<keyword evidence="1" id="KW-1133">Transmembrane helix</keyword>
<evidence type="ECO:0000256" key="1">
    <source>
        <dbReference type="SAM" id="Phobius"/>
    </source>
</evidence>